<dbReference type="RefSeq" id="WP_105880933.1">
    <property type="nucleotide sequence ID" value="NZ_ABEXNG020000134.1"/>
</dbReference>
<dbReference type="AlphaFoldDB" id="A0A2R3LZK7"/>
<keyword evidence="1" id="KW-1133">Transmembrane helix</keyword>
<proteinExistence type="predicted"/>
<keyword evidence="1" id="KW-0472">Membrane</keyword>
<evidence type="ECO:0000313" key="3">
    <source>
        <dbReference type="Proteomes" id="UP000824410"/>
    </source>
</evidence>
<evidence type="ECO:0000313" key="2">
    <source>
        <dbReference type="EMBL" id="MBX6982050.1"/>
    </source>
</evidence>
<evidence type="ECO:0000256" key="1">
    <source>
        <dbReference type="SAM" id="Phobius"/>
    </source>
</evidence>
<gene>
    <name evidence="2" type="primary">ivbL</name>
    <name evidence="2" type="ORF">EX242_17560</name>
</gene>
<dbReference type="Proteomes" id="UP000824410">
    <property type="component" value="Unassembled WGS sequence"/>
</dbReference>
<accession>A0A2R3LZK7</accession>
<organism evidence="2 3">
    <name type="scientific">Providencia rettgeri</name>
    <dbReference type="NCBI Taxonomy" id="587"/>
    <lineage>
        <taxon>Bacteria</taxon>
        <taxon>Pseudomonadati</taxon>
        <taxon>Pseudomonadota</taxon>
        <taxon>Gammaproteobacteria</taxon>
        <taxon>Enterobacterales</taxon>
        <taxon>Morganellaceae</taxon>
        <taxon>Providencia</taxon>
    </lineage>
</organism>
<keyword evidence="1" id="KW-0812">Transmembrane</keyword>
<sequence length="29" mass="2992">MTFNHSNLLLTAPCAAVVVRVVVVVGLAP</sequence>
<feature type="transmembrane region" description="Helical" evidence="1">
    <location>
        <begin position="7"/>
        <end position="28"/>
    </location>
</feature>
<comment type="caution">
    <text evidence="2">The sequence shown here is derived from an EMBL/GenBank/DDBJ whole genome shotgun (WGS) entry which is preliminary data.</text>
</comment>
<dbReference type="EMBL" id="SHDO01000022">
    <property type="protein sequence ID" value="MBX6982050.1"/>
    <property type="molecule type" value="Genomic_DNA"/>
</dbReference>
<dbReference type="InterPro" id="IPR012566">
    <property type="entry name" value="IlvB_leader"/>
</dbReference>
<protein>
    <submittedName>
        <fullName evidence="2">IlvB operon leader peptide IvbL</fullName>
    </submittedName>
</protein>
<dbReference type="Pfam" id="PF08049">
    <property type="entry name" value="IlvB_leader"/>
    <property type="match status" value="1"/>
</dbReference>
<name>A0A2R3LZK7_PRORE</name>
<reference evidence="2" key="1">
    <citation type="submission" date="2019-02" db="EMBL/GenBank/DDBJ databases">
        <title>Genomic characterization of isolates from hospital effluents in KZN, South Africa.</title>
        <authorList>
            <person name="Ntshobeni N."/>
            <person name="Allam M."/>
            <person name="Ismail A."/>
            <person name="Amoako D."/>
            <person name="Essack S."/>
            <person name="Chenia H."/>
        </authorList>
    </citation>
    <scope>NUCLEOTIDE SEQUENCE</scope>
    <source>
        <strain evidence="2">AFE97_S1</strain>
    </source>
</reference>